<dbReference type="PANTHER" id="PTHR20854:SF4">
    <property type="entry name" value="INOSITOL-1-MONOPHOSPHATASE-RELATED"/>
    <property type="match status" value="1"/>
</dbReference>
<reference evidence="7" key="1">
    <citation type="submission" date="2018-07" db="EMBL/GenBank/DDBJ databases">
        <authorList>
            <person name="Liu B.-T."/>
            <person name="Du Z."/>
        </authorList>
    </citation>
    <scope>NUCLEOTIDE SEQUENCE [LARGE SCALE GENOMIC DNA]</scope>
    <source>
        <strain evidence="7">XYN52</strain>
    </source>
</reference>
<dbReference type="PRINTS" id="PR00377">
    <property type="entry name" value="IMPHPHTASES"/>
</dbReference>
<dbReference type="GO" id="GO:0006020">
    <property type="term" value="P:inositol metabolic process"/>
    <property type="evidence" value="ECO:0007669"/>
    <property type="project" value="TreeGrafter"/>
</dbReference>
<dbReference type="GO" id="GO:0007165">
    <property type="term" value="P:signal transduction"/>
    <property type="evidence" value="ECO:0007669"/>
    <property type="project" value="TreeGrafter"/>
</dbReference>
<keyword evidence="7" id="KW-1185">Reference proteome</keyword>
<gene>
    <name evidence="6" type="ORF">DVH29_12090</name>
</gene>
<dbReference type="EMBL" id="QQNH01000018">
    <property type="protein sequence ID" value="RDE08343.1"/>
    <property type="molecule type" value="Genomic_DNA"/>
</dbReference>
<name>A0A369W1V1_9HYPH</name>
<dbReference type="InterPro" id="IPR000760">
    <property type="entry name" value="Inositol_monophosphatase-like"/>
</dbReference>
<keyword evidence="3" id="KW-0378">Hydrolase</keyword>
<evidence type="ECO:0000313" key="6">
    <source>
        <dbReference type="EMBL" id="RDE08343.1"/>
    </source>
</evidence>
<dbReference type="InterPro" id="IPR020583">
    <property type="entry name" value="Inositol_monoP_metal-BS"/>
</dbReference>
<feature type="binding site" evidence="5">
    <location>
        <position position="102"/>
    </location>
    <ligand>
        <name>Mg(2+)</name>
        <dbReference type="ChEBI" id="CHEBI:18420"/>
        <label>1</label>
        <note>catalytic</note>
    </ligand>
</feature>
<organism evidence="6 7">
    <name type="scientific">Pelagibacterium lacus</name>
    <dbReference type="NCBI Taxonomy" id="2282655"/>
    <lineage>
        <taxon>Bacteria</taxon>
        <taxon>Pseudomonadati</taxon>
        <taxon>Pseudomonadota</taxon>
        <taxon>Alphaproteobacteria</taxon>
        <taxon>Hyphomicrobiales</taxon>
        <taxon>Devosiaceae</taxon>
        <taxon>Pelagibacterium</taxon>
    </lineage>
</organism>
<accession>A0A369W1V1</accession>
<dbReference type="PANTHER" id="PTHR20854">
    <property type="entry name" value="INOSITOL MONOPHOSPHATASE"/>
    <property type="match status" value="1"/>
</dbReference>
<dbReference type="OrthoDB" id="9785695at2"/>
<comment type="cofactor">
    <cofactor evidence="5">
        <name>Mg(2+)</name>
        <dbReference type="ChEBI" id="CHEBI:18420"/>
    </cofactor>
</comment>
<dbReference type="SUPFAM" id="SSF56655">
    <property type="entry name" value="Carbohydrate phosphatase"/>
    <property type="match status" value="1"/>
</dbReference>
<feature type="binding site" evidence="5">
    <location>
        <position position="104"/>
    </location>
    <ligand>
        <name>Mg(2+)</name>
        <dbReference type="ChEBI" id="CHEBI:18420"/>
        <label>1</label>
        <note>catalytic</note>
    </ligand>
</feature>
<dbReference type="GO" id="GO:0008934">
    <property type="term" value="F:inositol monophosphate 1-phosphatase activity"/>
    <property type="evidence" value="ECO:0007669"/>
    <property type="project" value="TreeGrafter"/>
</dbReference>
<comment type="similarity">
    <text evidence="1">Belongs to the inositol monophosphatase superfamily.</text>
</comment>
<keyword evidence="2 5" id="KW-0479">Metal-binding</keyword>
<evidence type="ECO:0000256" key="3">
    <source>
        <dbReference type="ARBA" id="ARBA00022801"/>
    </source>
</evidence>
<feature type="binding site" evidence="5">
    <location>
        <position position="87"/>
    </location>
    <ligand>
        <name>Mg(2+)</name>
        <dbReference type="ChEBI" id="CHEBI:18420"/>
        <label>1</label>
        <note>catalytic</note>
    </ligand>
</feature>
<dbReference type="Proteomes" id="UP000253759">
    <property type="component" value="Unassembled WGS sequence"/>
</dbReference>
<comment type="caution">
    <text evidence="6">The sequence shown here is derived from an EMBL/GenBank/DDBJ whole genome shotgun (WGS) entry which is preliminary data.</text>
</comment>
<evidence type="ECO:0000256" key="2">
    <source>
        <dbReference type="ARBA" id="ARBA00022723"/>
    </source>
</evidence>
<dbReference type="Gene3D" id="3.40.190.80">
    <property type="match status" value="1"/>
</dbReference>
<evidence type="ECO:0000256" key="1">
    <source>
        <dbReference type="ARBA" id="ARBA00009759"/>
    </source>
</evidence>
<evidence type="ECO:0000313" key="7">
    <source>
        <dbReference type="Proteomes" id="UP000253759"/>
    </source>
</evidence>
<keyword evidence="4 5" id="KW-0460">Magnesium</keyword>
<evidence type="ECO:0000256" key="4">
    <source>
        <dbReference type="ARBA" id="ARBA00022842"/>
    </source>
</evidence>
<dbReference type="Pfam" id="PF00459">
    <property type="entry name" value="Inositol_P"/>
    <property type="match status" value="1"/>
</dbReference>
<feature type="binding site" evidence="5">
    <location>
        <position position="105"/>
    </location>
    <ligand>
        <name>Mg(2+)</name>
        <dbReference type="ChEBI" id="CHEBI:18420"/>
        <label>1</label>
        <note>catalytic</note>
    </ligand>
</feature>
<dbReference type="Gene3D" id="3.30.540.10">
    <property type="entry name" value="Fructose-1,6-Bisphosphatase, subunit A, domain 1"/>
    <property type="match status" value="1"/>
</dbReference>
<dbReference type="PROSITE" id="PS00629">
    <property type="entry name" value="IMP_1"/>
    <property type="match status" value="1"/>
</dbReference>
<evidence type="ECO:0000256" key="5">
    <source>
        <dbReference type="PIRSR" id="PIRSR600760-2"/>
    </source>
</evidence>
<feature type="binding site" evidence="5">
    <location>
        <position position="232"/>
    </location>
    <ligand>
        <name>Mg(2+)</name>
        <dbReference type="ChEBI" id="CHEBI:18420"/>
        <label>1</label>
        <note>catalytic</note>
    </ligand>
</feature>
<proteinExistence type="inferred from homology"/>
<dbReference type="AlphaFoldDB" id="A0A369W1V1"/>
<protein>
    <submittedName>
        <fullName evidence="6">Inositol monophosphatase</fullName>
    </submittedName>
</protein>
<sequence length="299" mass="31482">MRNIAVSVSAPASRSSFDPALAAHLRAVAVSAALSVRDDLLAAFRSPMAAETKVDFHDIVTIHDKETEARLKRFIARAVPDSRFVGEEGGTEGEGRIAWYIDPIDGTANFVSGLAFWCVSIGAVVEGEIVAGVVFDPVSGNMFSADGGGAWLNDRALVSRARPSEDEAVLITGYPVARDFRLDGRAVALDRFATLAERFSAVRRPGSAALSLCHVAAGWADAAMGFGVNAWDVTASILILRRAGGRYTPYRLGKVPPGAADFLCPGYVAVGEGGDYPTPDAIAAAISAHRETLVPSPSH</sequence>
<dbReference type="GO" id="GO:0046872">
    <property type="term" value="F:metal ion binding"/>
    <property type="evidence" value="ECO:0007669"/>
    <property type="project" value="UniProtKB-KW"/>
</dbReference>